<evidence type="ECO:0000313" key="1">
    <source>
        <dbReference type="Proteomes" id="UP001732720"/>
    </source>
</evidence>
<evidence type="ECO:0000313" key="2">
    <source>
        <dbReference type="RefSeq" id="XP_073900772.1"/>
    </source>
</evidence>
<keyword evidence="1" id="KW-1185">Reference proteome</keyword>
<reference evidence="2" key="1">
    <citation type="submission" date="2025-08" db="UniProtKB">
        <authorList>
            <consortium name="RefSeq"/>
        </authorList>
    </citation>
    <scope>IDENTIFICATION</scope>
</reference>
<dbReference type="Proteomes" id="UP001732720">
    <property type="component" value="Chromosome 1"/>
</dbReference>
<dbReference type="RefSeq" id="XP_073900772.1">
    <property type="nucleotide sequence ID" value="XM_074044671.1"/>
</dbReference>
<gene>
    <name evidence="2" type="primary">LOC109701609</name>
</gene>
<name>A0AC58K7B5_CASCN</name>
<accession>A0AC58K7B5</accession>
<sequence length="403" mass="45267">MGSRHQEKKNFGAHQEVTQARIVPKLQCSTAKGPDIGRKEFSKFPYGCWSKYGNVGLSGKIYFIKRKIYETGVWPVCFSQEWTQNLFAPEIQFDFPKDSEFVIFDTPFGKFGIFTCFDIFSYDPVVVVVNDFQVDSILLSTGWYTMLPLLSAVPFHSAWATAMRVNLLAANTYTDTTFHMTGSGIYAPEAVTVYHYDMETESGQLLLSELKSQPRSEPTPAAVNWSAYARGIKPYLSKQADFPGTIYFDEFTFTELKANTGNYTVCQKDLCCHLTYKITEKRTDEVYVLGAFDGLHSVEGQYYLQICTFLKCQTTDLRTCGEPVGSAFTTFEEFSLSGTFGTSHVFPQIVLSGSQLALERHYEVTRDGQLRSQSGALLLVLVMAVWKSEKDPPCLGQGPGKLK</sequence>
<protein>
    <submittedName>
        <fullName evidence="2">LOW QUALITY PROTEIN: vascular non-inflammatory molecule 3-like</fullName>
    </submittedName>
</protein>
<proteinExistence type="predicted"/>
<organism evidence="1 2">
    <name type="scientific">Castor canadensis</name>
    <name type="common">American beaver</name>
    <dbReference type="NCBI Taxonomy" id="51338"/>
    <lineage>
        <taxon>Eukaryota</taxon>
        <taxon>Metazoa</taxon>
        <taxon>Chordata</taxon>
        <taxon>Craniata</taxon>
        <taxon>Vertebrata</taxon>
        <taxon>Euteleostomi</taxon>
        <taxon>Mammalia</taxon>
        <taxon>Eutheria</taxon>
        <taxon>Euarchontoglires</taxon>
        <taxon>Glires</taxon>
        <taxon>Rodentia</taxon>
        <taxon>Castorimorpha</taxon>
        <taxon>Castoridae</taxon>
        <taxon>Castor</taxon>
    </lineage>
</organism>